<dbReference type="InterPro" id="IPR041613">
    <property type="entry name" value="Pept_S41_N"/>
</dbReference>
<dbReference type="GO" id="GO:0007165">
    <property type="term" value="P:signal transduction"/>
    <property type="evidence" value="ECO:0007669"/>
    <property type="project" value="TreeGrafter"/>
</dbReference>
<dbReference type="SMART" id="SM00245">
    <property type="entry name" value="TSPc"/>
    <property type="match status" value="1"/>
</dbReference>
<dbReference type="GO" id="GO:0030288">
    <property type="term" value="C:outer membrane-bounded periplasmic space"/>
    <property type="evidence" value="ECO:0007669"/>
    <property type="project" value="TreeGrafter"/>
</dbReference>
<dbReference type="GO" id="GO:0004175">
    <property type="term" value="F:endopeptidase activity"/>
    <property type="evidence" value="ECO:0007669"/>
    <property type="project" value="TreeGrafter"/>
</dbReference>
<keyword evidence="1" id="KW-0732">Signal</keyword>
<dbReference type="Gene3D" id="3.30.750.170">
    <property type="match status" value="1"/>
</dbReference>
<dbReference type="STRING" id="946677.SAMN05444484_11359"/>
<dbReference type="Gene3D" id="2.30.42.10">
    <property type="match status" value="1"/>
</dbReference>
<dbReference type="PANTHER" id="PTHR32060">
    <property type="entry name" value="TAIL-SPECIFIC PROTEASE"/>
    <property type="match status" value="1"/>
</dbReference>
<keyword evidence="3" id="KW-0645">Protease</keyword>
<dbReference type="Pfam" id="PF18294">
    <property type="entry name" value="Pept_S41_N"/>
    <property type="match status" value="1"/>
</dbReference>
<accession>A0A1M7MP94</accession>
<evidence type="ECO:0000313" key="3">
    <source>
        <dbReference type="EMBL" id="SHM92800.1"/>
    </source>
</evidence>
<organism evidence="3 4">
    <name type="scientific">Flavobacterium chilense</name>
    <dbReference type="NCBI Taxonomy" id="946677"/>
    <lineage>
        <taxon>Bacteria</taxon>
        <taxon>Pseudomonadati</taxon>
        <taxon>Bacteroidota</taxon>
        <taxon>Flavobacteriia</taxon>
        <taxon>Flavobacteriales</taxon>
        <taxon>Flavobacteriaceae</taxon>
        <taxon>Flavobacterium</taxon>
    </lineage>
</organism>
<feature type="signal peptide" evidence="1">
    <location>
        <begin position="1"/>
        <end position="23"/>
    </location>
</feature>
<keyword evidence="4" id="KW-1185">Reference proteome</keyword>
<evidence type="ECO:0000313" key="4">
    <source>
        <dbReference type="Proteomes" id="UP000184028"/>
    </source>
</evidence>
<evidence type="ECO:0000256" key="1">
    <source>
        <dbReference type="SAM" id="SignalP"/>
    </source>
</evidence>
<dbReference type="GO" id="GO:0006508">
    <property type="term" value="P:proteolysis"/>
    <property type="evidence" value="ECO:0007669"/>
    <property type="project" value="UniProtKB-KW"/>
</dbReference>
<feature type="domain" description="Tail specific protease" evidence="2">
    <location>
        <begin position="180"/>
        <end position="393"/>
    </location>
</feature>
<feature type="chain" id="PRO_5009928247" evidence="1">
    <location>
        <begin position="24"/>
        <end position="449"/>
    </location>
</feature>
<dbReference type="Proteomes" id="UP000184028">
    <property type="component" value="Unassembled WGS sequence"/>
</dbReference>
<dbReference type="Gene3D" id="3.90.226.10">
    <property type="entry name" value="2-enoyl-CoA Hydratase, Chain A, domain 1"/>
    <property type="match status" value="1"/>
</dbReference>
<dbReference type="EMBL" id="FRBT01000013">
    <property type="protein sequence ID" value="SHM92800.1"/>
    <property type="molecule type" value="Genomic_DNA"/>
</dbReference>
<dbReference type="GO" id="GO:0008236">
    <property type="term" value="F:serine-type peptidase activity"/>
    <property type="evidence" value="ECO:0007669"/>
    <property type="project" value="InterPro"/>
</dbReference>
<dbReference type="OrthoDB" id="7168509at2"/>
<protein>
    <submittedName>
        <fullName evidence="3">C-terminal processing protease CtpA/Prc, contains a PDZ domain</fullName>
    </submittedName>
</protein>
<dbReference type="InterPro" id="IPR029045">
    <property type="entry name" value="ClpP/crotonase-like_dom_sf"/>
</dbReference>
<dbReference type="PROSITE" id="PS51257">
    <property type="entry name" value="PROKAR_LIPOPROTEIN"/>
    <property type="match status" value="1"/>
</dbReference>
<proteinExistence type="predicted"/>
<dbReference type="InterPro" id="IPR005151">
    <property type="entry name" value="Tail-specific_protease"/>
</dbReference>
<evidence type="ECO:0000259" key="2">
    <source>
        <dbReference type="SMART" id="SM00245"/>
    </source>
</evidence>
<gene>
    <name evidence="3" type="ORF">SAMN05444484_11359</name>
</gene>
<reference evidence="4" key="1">
    <citation type="submission" date="2016-11" db="EMBL/GenBank/DDBJ databases">
        <authorList>
            <person name="Varghese N."/>
            <person name="Submissions S."/>
        </authorList>
    </citation>
    <scope>NUCLEOTIDE SEQUENCE [LARGE SCALE GENOMIC DNA]</scope>
    <source>
        <strain evidence="4">DSM 24724</strain>
    </source>
</reference>
<dbReference type="RefSeq" id="WP_068845617.1">
    <property type="nucleotide sequence ID" value="NZ_FRBT01000013.1"/>
</dbReference>
<dbReference type="Pfam" id="PF03572">
    <property type="entry name" value="Peptidase_S41"/>
    <property type="match status" value="1"/>
</dbReference>
<dbReference type="AlphaFoldDB" id="A0A1M7MP94"/>
<name>A0A1M7MP94_9FLAO</name>
<keyword evidence="3" id="KW-0378">Hydrolase</keyword>
<dbReference type="CDD" id="cd07561">
    <property type="entry name" value="Peptidase_S41_CPP_like"/>
    <property type="match status" value="1"/>
</dbReference>
<sequence>MKKHHFFFTVFFLSILFFQSCQTEDTPVVYEKGTNQYANSWILEQMKKYYLWNENLPEDTDLSLNAKDYFKTLLQKEDRFSYAVNVALPETFPKSIRSNYGFDISFVEFENQTYGVVLYVLSDSPAERSGLKRGKFIKAINGVLLNSQNFENLYANLNNSDKIRLQLAQYSSVSGFSAFKETEVSRGFTFSKSIKHNIISYNNQKVGYIEIPHFDIGLAASFLSVFKEFQNQSVAKVIVDLRYNGGGDVSSAAALSIILAPNIKPNDVFIKFKGNKNGGLVTKTFKEALEMNETQTNFDALRTVHPPIQELYVLSGNHTASASEIIINNLKPYMKVIVIGDKTVGKDVAGFAIEDDRISGEQGWVLYPVIYKLFNVHDEGNYAAGIKPTVESNELQEMEIFPLGDAREMLLSQALNGNISSKQKDIPTIKKLVLNKNYIDTDPFLLIDL</sequence>
<dbReference type="InterPro" id="IPR036034">
    <property type="entry name" value="PDZ_sf"/>
</dbReference>
<dbReference type="PANTHER" id="PTHR32060:SF30">
    <property type="entry name" value="CARBOXY-TERMINAL PROCESSING PROTEASE CTPA"/>
    <property type="match status" value="1"/>
</dbReference>
<dbReference type="SUPFAM" id="SSF52096">
    <property type="entry name" value="ClpP/crotonase"/>
    <property type="match status" value="1"/>
</dbReference>
<dbReference type="SUPFAM" id="SSF50156">
    <property type="entry name" value="PDZ domain-like"/>
    <property type="match status" value="1"/>
</dbReference>